<gene>
    <name evidence="10" type="ORF">g.1452</name>
</gene>
<dbReference type="AlphaFoldDB" id="A0A1B6CJ12"/>
<dbReference type="SFLD" id="SFLDS00032">
    <property type="entry name" value="Radical_SAM_3-amino-3-carboxyp"/>
    <property type="match status" value="1"/>
</dbReference>
<evidence type="ECO:0000256" key="1">
    <source>
        <dbReference type="ARBA" id="ARBA00001966"/>
    </source>
</evidence>
<evidence type="ECO:0000256" key="9">
    <source>
        <dbReference type="RuleBase" id="RU364133"/>
    </source>
</evidence>
<evidence type="ECO:0000256" key="4">
    <source>
        <dbReference type="ARBA" id="ARBA00021914"/>
    </source>
</evidence>
<dbReference type="Pfam" id="PF01866">
    <property type="entry name" value="Diphthamide_syn"/>
    <property type="match status" value="1"/>
</dbReference>
<comment type="similarity">
    <text evidence="3 9">Belongs to the DPH1/DPH2 family. DPH2 subfamily.</text>
</comment>
<dbReference type="GO" id="GO:0090560">
    <property type="term" value="F:2-(3-amino-3-carboxypropyl)histidine synthase activity"/>
    <property type="evidence" value="ECO:0007669"/>
    <property type="project" value="InterPro"/>
</dbReference>
<keyword evidence="7 9" id="KW-0411">Iron-sulfur</keyword>
<dbReference type="EMBL" id="GEDC01023916">
    <property type="protein sequence ID" value="JAS13382.1"/>
    <property type="molecule type" value="Transcribed_RNA"/>
</dbReference>
<dbReference type="GO" id="GO:0051536">
    <property type="term" value="F:iron-sulfur cluster binding"/>
    <property type="evidence" value="ECO:0007669"/>
    <property type="project" value="UniProtKB-KW"/>
</dbReference>
<organism evidence="10">
    <name type="scientific">Clastoptera arizonana</name>
    <name type="common">Arizona spittle bug</name>
    <dbReference type="NCBI Taxonomy" id="38151"/>
    <lineage>
        <taxon>Eukaryota</taxon>
        <taxon>Metazoa</taxon>
        <taxon>Ecdysozoa</taxon>
        <taxon>Arthropoda</taxon>
        <taxon>Hexapoda</taxon>
        <taxon>Insecta</taxon>
        <taxon>Pterygota</taxon>
        <taxon>Neoptera</taxon>
        <taxon>Paraneoptera</taxon>
        <taxon>Hemiptera</taxon>
        <taxon>Auchenorrhyncha</taxon>
        <taxon>Cercopoidea</taxon>
        <taxon>Clastopteridae</taxon>
        <taxon>Clastoptera</taxon>
    </lineage>
</organism>
<reference evidence="10" key="1">
    <citation type="submission" date="2015-12" db="EMBL/GenBank/DDBJ databases">
        <title>De novo transcriptome assembly of four potential Pierce s Disease insect vectors from Arizona vineyards.</title>
        <authorList>
            <person name="Tassone E.E."/>
        </authorList>
    </citation>
    <scope>NUCLEOTIDE SEQUENCE</scope>
</reference>
<evidence type="ECO:0000256" key="3">
    <source>
        <dbReference type="ARBA" id="ARBA00006179"/>
    </source>
</evidence>
<dbReference type="PANTHER" id="PTHR10762:SF2">
    <property type="entry name" value="2-(3-AMINO-3-CARBOXYPROPYL)HISTIDINE SYNTHASE SUBUNIT 2"/>
    <property type="match status" value="1"/>
</dbReference>
<evidence type="ECO:0000256" key="5">
    <source>
        <dbReference type="ARBA" id="ARBA00022723"/>
    </source>
</evidence>
<evidence type="ECO:0000256" key="6">
    <source>
        <dbReference type="ARBA" id="ARBA00023004"/>
    </source>
</evidence>
<dbReference type="InterPro" id="IPR042265">
    <property type="entry name" value="DPH1/DPH2_3"/>
</dbReference>
<comment type="pathway">
    <text evidence="2 9">Protein modification; peptidyl-diphthamide biosynthesis.</text>
</comment>
<dbReference type="FunFam" id="3.40.50.11860:FF:000001">
    <property type="entry name" value="2-(3-amino-3-carboxypropyl)histidine synthase subunit 2"/>
    <property type="match status" value="1"/>
</dbReference>
<sequence>MSGFSSNEEVTINKNVDIEYRPVPCNYDELVNNYNLRLCKEWINKNLFSKVCLQFPDSLLVDSVAVALWLEKNIDQKLYILGDTSYGSCCVDEVAAEHVNADSIIHFGHACLSPTTRLPLLYIFPKFLISIPHFINEMKTFCQINKEPILLLYDVEYEHCIGDIRNLLENEQGNIIISELCTSQNNQLQCCQKCNLLKGQSQHEVLKLGRAFCNSDGFKNVVYIAKKDSRTLENFIMSLRNKNIFVYYGKSFIQVQANKNIRRRLYLSERVKDAQIIGILIATLGIKQYLEAVKTIRTLATRKGKKCYIISVGKPSVAKLANFPEVEVFVRVSCPEAELEDERQYLQPIVSLMEAELALNESRQWDEIISSDFRELLEGGDNFVPLPDKVDIGDPDVSLLTNRIRNSANENGPDDEGNLNLAVKPDLPVSLKGLNFVDRTWQGLDLALGQTPVVKATMGRSGIAQGYNGEINYDSAENSN</sequence>
<name>A0A1B6CJ12_9HEMI</name>
<dbReference type="InterPro" id="IPR016435">
    <property type="entry name" value="DPH1/DPH2"/>
</dbReference>
<evidence type="ECO:0000313" key="10">
    <source>
        <dbReference type="EMBL" id="JAS13382.1"/>
    </source>
</evidence>
<dbReference type="GO" id="GO:0046872">
    <property type="term" value="F:metal ion binding"/>
    <property type="evidence" value="ECO:0007669"/>
    <property type="project" value="UniProtKB-KW"/>
</dbReference>
<accession>A0A1B6CJ12</accession>
<dbReference type="SFLD" id="SFLDG01121">
    <property type="entry name" value="Diphthamide_biosynthesis"/>
    <property type="match status" value="1"/>
</dbReference>
<dbReference type="InterPro" id="IPR010014">
    <property type="entry name" value="DHP2"/>
</dbReference>
<dbReference type="Gene3D" id="3.40.50.11840">
    <property type="entry name" value="Diphthamide synthesis DPH1/DPH2 domain 1"/>
    <property type="match status" value="1"/>
</dbReference>
<dbReference type="NCBIfam" id="TIGR00322">
    <property type="entry name" value="diphth2_R"/>
    <property type="match status" value="1"/>
</dbReference>
<comment type="cofactor">
    <cofactor evidence="1">
        <name>[4Fe-4S] cluster</name>
        <dbReference type="ChEBI" id="CHEBI:49883"/>
    </cofactor>
</comment>
<comment type="function">
    <text evidence="8 9">Required for the first step of diphthamide biosynthesis, a post-translational modification of histidine which occurs in elongation factor 2. DPH1 and DPH2 transfer a 3-amino-3-carboxypropyl (ACP) group from S-adenosyl-L-methionine (SAM) to a histidine residue, the reaction is assisted by a reduction system comprising DPH3 and a NADH-dependent reductase. Facilitates the reduction of the catalytic iron-sulfur cluster found in the DPH1 subunit.</text>
</comment>
<evidence type="ECO:0000256" key="2">
    <source>
        <dbReference type="ARBA" id="ARBA00005156"/>
    </source>
</evidence>
<evidence type="ECO:0000256" key="8">
    <source>
        <dbReference type="ARBA" id="ARBA00045159"/>
    </source>
</evidence>
<evidence type="ECO:0000256" key="7">
    <source>
        <dbReference type="ARBA" id="ARBA00023014"/>
    </source>
</evidence>
<dbReference type="InterPro" id="IPR042263">
    <property type="entry name" value="DPH1/DPH2_1"/>
</dbReference>
<keyword evidence="6 9" id="KW-0408">Iron</keyword>
<dbReference type="NCBIfam" id="TIGR00272">
    <property type="entry name" value="DPH2"/>
    <property type="match status" value="1"/>
</dbReference>
<dbReference type="FunFam" id="3.40.50.11840:FF:000002">
    <property type="entry name" value="2-(3-amino-3-carboxypropyl)histidine synthase subunit 2"/>
    <property type="match status" value="1"/>
</dbReference>
<dbReference type="PANTHER" id="PTHR10762">
    <property type="entry name" value="DIPHTHAMIDE BIOSYNTHESIS PROTEIN"/>
    <property type="match status" value="1"/>
</dbReference>
<keyword evidence="5 9" id="KW-0479">Metal-binding</keyword>
<protein>
    <recommendedName>
        <fullName evidence="4 9">2-(3-amino-3-carboxypropyl)histidine synthase subunit 2</fullName>
    </recommendedName>
</protein>
<proteinExistence type="inferred from homology"/>
<dbReference type="UniPathway" id="UPA00559"/>
<dbReference type="GO" id="GO:0017183">
    <property type="term" value="P:protein histidyl modification to diphthamide"/>
    <property type="evidence" value="ECO:0007669"/>
    <property type="project" value="UniProtKB-UniPathway"/>
</dbReference>
<dbReference type="Gene3D" id="3.40.50.11860">
    <property type="entry name" value="Diphthamide synthesis DPH1/DPH2 domain 3"/>
    <property type="match status" value="1"/>
</dbReference>